<organism evidence="3">
    <name type="scientific">marine sediment metagenome</name>
    <dbReference type="NCBI Taxonomy" id="412755"/>
    <lineage>
        <taxon>unclassified sequences</taxon>
        <taxon>metagenomes</taxon>
        <taxon>ecological metagenomes</taxon>
    </lineage>
</organism>
<dbReference type="InterPro" id="IPR020845">
    <property type="entry name" value="AMP-binding_CS"/>
</dbReference>
<evidence type="ECO:0008006" key="4">
    <source>
        <dbReference type="Google" id="ProtNLM"/>
    </source>
</evidence>
<dbReference type="GO" id="GO:0016405">
    <property type="term" value="F:CoA-ligase activity"/>
    <property type="evidence" value="ECO:0007669"/>
    <property type="project" value="TreeGrafter"/>
</dbReference>
<evidence type="ECO:0000313" key="3">
    <source>
        <dbReference type="EMBL" id="KKN55248.1"/>
    </source>
</evidence>
<evidence type="ECO:0000259" key="2">
    <source>
        <dbReference type="Pfam" id="PF13193"/>
    </source>
</evidence>
<name>A0A0F9UNP6_9ZZZZ</name>
<dbReference type="Pfam" id="PF13193">
    <property type="entry name" value="AMP-binding_C"/>
    <property type="match status" value="1"/>
</dbReference>
<accession>A0A0F9UNP6</accession>
<evidence type="ECO:0000259" key="1">
    <source>
        <dbReference type="Pfam" id="PF00501"/>
    </source>
</evidence>
<dbReference type="EMBL" id="LAZR01000893">
    <property type="protein sequence ID" value="KKN55248.1"/>
    <property type="molecule type" value="Genomic_DNA"/>
</dbReference>
<dbReference type="InterPro" id="IPR045851">
    <property type="entry name" value="AMP-bd_C_sf"/>
</dbReference>
<dbReference type="InterPro" id="IPR042099">
    <property type="entry name" value="ANL_N_sf"/>
</dbReference>
<comment type="caution">
    <text evidence="3">The sequence shown here is derived from an EMBL/GenBank/DDBJ whole genome shotgun (WGS) entry which is preliminary data.</text>
</comment>
<dbReference type="PROSITE" id="PS00455">
    <property type="entry name" value="AMP_BINDING"/>
    <property type="match status" value="1"/>
</dbReference>
<dbReference type="Gene3D" id="3.30.300.30">
    <property type="match status" value="1"/>
</dbReference>
<dbReference type="InterPro" id="IPR025110">
    <property type="entry name" value="AMP-bd_C"/>
</dbReference>
<feature type="domain" description="AMP-dependent synthetase/ligase" evidence="1">
    <location>
        <begin position="53"/>
        <end position="422"/>
    </location>
</feature>
<feature type="domain" description="AMP-binding enzyme C-terminal" evidence="2">
    <location>
        <begin position="472"/>
        <end position="550"/>
    </location>
</feature>
<dbReference type="InterPro" id="IPR000873">
    <property type="entry name" value="AMP-dep_synth/lig_dom"/>
</dbReference>
<reference evidence="3" key="1">
    <citation type="journal article" date="2015" name="Nature">
        <title>Complex archaea that bridge the gap between prokaryotes and eukaryotes.</title>
        <authorList>
            <person name="Spang A."/>
            <person name="Saw J.H."/>
            <person name="Jorgensen S.L."/>
            <person name="Zaremba-Niedzwiedzka K."/>
            <person name="Martijn J."/>
            <person name="Lind A.E."/>
            <person name="van Eijk R."/>
            <person name="Schleper C."/>
            <person name="Guy L."/>
            <person name="Ettema T.J."/>
        </authorList>
    </citation>
    <scope>NUCLEOTIDE SEQUENCE</scope>
</reference>
<dbReference type="Gene3D" id="3.40.50.12780">
    <property type="entry name" value="N-terminal domain of ligase-like"/>
    <property type="match status" value="1"/>
</dbReference>
<dbReference type="AlphaFoldDB" id="A0A0F9UNP6"/>
<dbReference type="PANTHER" id="PTHR24096">
    <property type="entry name" value="LONG-CHAIN-FATTY-ACID--COA LIGASE"/>
    <property type="match status" value="1"/>
</dbReference>
<gene>
    <name evidence="3" type="ORF">LCGC14_0584160</name>
</gene>
<proteinExistence type="predicted"/>
<dbReference type="Pfam" id="PF00501">
    <property type="entry name" value="AMP-binding"/>
    <property type="match status" value="1"/>
</dbReference>
<protein>
    <recommendedName>
        <fullName evidence="4">Long-chain fatty acid--CoA ligase</fullName>
    </recommendedName>
</protein>
<dbReference type="SUPFAM" id="SSF56801">
    <property type="entry name" value="Acetyl-CoA synthetase-like"/>
    <property type="match status" value="1"/>
</dbReference>
<sequence length="564" mass="63626">MKDFSEWEPILDYENESPYIENPNRAWLKHRPPTVPKSIRFDPIPVSEFIKLSAKKFPNNVCIIDKQVNKKYTYRELVFYADKIANALHEMGVGKGDFVGLMSINCPEFIFAWLGILTTGATVVPINSLLKESDVTHIVRETGKINVIFTHKSNYRTIKKTRSQVDIDHVIVFGTEEARDDAITLEDFIDGKAPKPPDIDIDPINDIAALMFTGGTTGLPKGVMLTHNNLVHDLLIVLHNTEDTFEEVAALQGKEVALGILPLCHVMGHEVLIYVLYAAATLVMFPFNASEVLEAIEHYKIKLFAGVPVMYQMLINNPDFTERDLSSLESAATGSAALAPDLSKRWEEVVGIKVSQGFGLTEATAFTHMAALWMPEIKSESVGVPDMETDCIIVNPDTLEELKLGEVGEMLIKGPQIMKGYWKQPEATKKDIVNGWLRTGDLARMDEDGYFYIEGRTKDMIKYKSYKVMAKEVEMKLMEHPAILEVGVVGVPDPNIGETIKAFVVLNKEFQDGKVTEQDIIEWAKERLAGYKYPRKVEFIKTLPRTTIGKPFRRKLREMELEKK</sequence>